<dbReference type="GO" id="GO:0046872">
    <property type="term" value="F:metal ion binding"/>
    <property type="evidence" value="ECO:0007669"/>
    <property type="project" value="UniProtKB-KW"/>
</dbReference>
<dbReference type="InterPro" id="IPR029056">
    <property type="entry name" value="Ribokinase-like"/>
</dbReference>
<dbReference type="PROSITE" id="PS00584">
    <property type="entry name" value="PFKB_KINASES_2"/>
    <property type="match status" value="1"/>
</dbReference>
<evidence type="ECO:0000256" key="12">
    <source>
        <dbReference type="HAMAP-Rule" id="MF_01987"/>
    </source>
</evidence>
<keyword evidence="4 12" id="KW-0808">Transferase</keyword>
<dbReference type="OrthoDB" id="9775849at2"/>
<sequence>MSVIVFGSINLDLVATASHLPTSGETLLGKNFFQVPGGKGANQAVALARLGIPTQMVGRVGGKGFGAELLDNLQTAGVQTENIFRDESVSSGVAIIIVDDVGQNQIVVVPGANGEVNQADVERLLPLLPTAKALLLQLEIPLGAVVAAAKAGRNANITVILDPAPAQSDLPAELYPLVDIITPNEVEAGQLVGFKVDSQESATKAAIVFLQRGVKSAIVKLGAKGVVCATAEETFFVPAFPVNVVDTVAAGDAFNGGLAAALYTGMSLHQAVVWGAAAGALAATKPGAQTSLPDKLTFEAFLKDRRDKGGEGDNY</sequence>
<dbReference type="InterPro" id="IPR011877">
    <property type="entry name" value="Ribokinase"/>
</dbReference>
<evidence type="ECO:0000256" key="2">
    <source>
        <dbReference type="ARBA" id="ARBA00012035"/>
    </source>
</evidence>
<dbReference type="EC" id="2.7.1.15" evidence="2 12"/>
<dbReference type="PRINTS" id="PR00990">
    <property type="entry name" value="RIBOKINASE"/>
</dbReference>
<feature type="binding site" evidence="12">
    <location>
        <position position="282"/>
    </location>
    <ligand>
        <name>K(+)</name>
        <dbReference type="ChEBI" id="CHEBI:29103"/>
    </ligand>
</feature>
<dbReference type="AlphaFoldDB" id="A0A0M4TVH6"/>
<reference evidence="15" key="1">
    <citation type="submission" date="2015-07" db="EMBL/GenBank/DDBJ databases">
        <title>Genome Of Nitrogen-Fixing Cyanobacterium Nostoc piscinale CENA21 From Solimoes/Amazon River Floodplain Sediments And Comparative Genomics To Uncover Biosynthetic Natural Products Potential.</title>
        <authorList>
            <person name="Leao T.F."/>
            <person name="Leao P.N."/>
            <person name="Guimaraes P.I."/>
            <person name="de Melo A.G.C."/>
            <person name="Ramos R.T.J."/>
            <person name="Silva A."/>
            <person name="Fiore M.F."/>
            <person name="Schneider M.P.C."/>
        </authorList>
    </citation>
    <scope>NUCLEOTIDE SEQUENCE [LARGE SCALE GENOMIC DNA]</scope>
    <source>
        <strain evidence="15">CENA21</strain>
    </source>
</reference>
<dbReference type="GO" id="GO:0005829">
    <property type="term" value="C:cytosol"/>
    <property type="evidence" value="ECO:0007669"/>
    <property type="project" value="TreeGrafter"/>
</dbReference>
<evidence type="ECO:0000256" key="10">
    <source>
        <dbReference type="ARBA" id="ARBA00022958"/>
    </source>
</evidence>
<dbReference type="PANTHER" id="PTHR10584:SF166">
    <property type="entry name" value="RIBOKINASE"/>
    <property type="match status" value="1"/>
</dbReference>
<comment type="pathway">
    <text evidence="12">Carbohydrate metabolism; D-ribose degradation; D-ribose 5-phosphate from beta-D-ribopyranose: step 2/2.</text>
</comment>
<comment type="activity regulation">
    <text evidence="12">Activated by a monovalent cation that binds near, but not in, the active site. The most likely occupant of the site in vivo is potassium. Ion binding induces a conformational change that may alter substrate affinity.</text>
</comment>
<dbReference type="KEGG" id="npz:ACX27_15685"/>
<dbReference type="CDD" id="cd01174">
    <property type="entry name" value="ribokinase"/>
    <property type="match status" value="1"/>
</dbReference>
<dbReference type="GO" id="GO:0019303">
    <property type="term" value="P:D-ribose catabolic process"/>
    <property type="evidence" value="ECO:0007669"/>
    <property type="project" value="UniProtKB-UniRule"/>
</dbReference>
<keyword evidence="11 12" id="KW-0119">Carbohydrate metabolism</keyword>
<evidence type="ECO:0000256" key="6">
    <source>
        <dbReference type="ARBA" id="ARBA00022741"/>
    </source>
</evidence>
<dbReference type="PATRIC" id="fig|224013.5.peg.3784"/>
<feature type="active site" description="Proton acceptor" evidence="12">
    <location>
        <position position="252"/>
    </location>
</feature>
<dbReference type="STRING" id="224013.ACX27_15685"/>
<organism evidence="14 15">
    <name type="scientific">Nostoc piscinale CENA21</name>
    <dbReference type="NCBI Taxonomy" id="224013"/>
    <lineage>
        <taxon>Bacteria</taxon>
        <taxon>Bacillati</taxon>
        <taxon>Cyanobacteriota</taxon>
        <taxon>Cyanophyceae</taxon>
        <taxon>Nostocales</taxon>
        <taxon>Nostocaceae</taxon>
        <taxon>Nostoc</taxon>
    </lineage>
</organism>
<dbReference type="HAMAP" id="MF_01987">
    <property type="entry name" value="Ribokinase"/>
    <property type="match status" value="1"/>
</dbReference>
<gene>
    <name evidence="12" type="primary">rbsK</name>
    <name evidence="14" type="ORF">ACX27_15685</name>
</gene>
<dbReference type="GO" id="GO:0005524">
    <property type="term" value="F:ATP binding"/>
    <property type="evidence" value="ECO:0007669"/>
    <property type="project" value="UniProtKB-UniRule"/>
</dbReference>
<keyword evidence="8 12" id="KW-0067">ATP-binding</keyword>
<keyword evidence="7 12" id="KW-0418">Kinase</keyword>
<evidence type="ECO:0000313" key="14">
    <source>
        <dbReference type="EMBL" id="ALF53969.1"/>
    </source>
</evidence>
<feature type="binding site" evidence="12">
    <location>
        <begin position="251"/>
        <end position="252"/>
    </location>
    <ligand>
        <name>ATP</name>
        <dbReference type="ChEBI" id="CHEBI:30616"/>
    </ligand>
</feature>
<dbReference type="UniPathway" id="UPA00916">
    <property type="reaction ID" value="UER00889"/>
</dbReference>
<evidence type="ECO:0000256" key="1">
    <source>
        <dbReference type="ARBA" id="ARBA00005380"/>
    </source>
</evidence>
<reference evidence="14 15" key="2">
    <citation type="journal article" date="2016" name="Genome Announc.">
        <title>Draft Genome Sequence of the N2-Fixing Cyanobacterium Nostoc piscinale CENA21, Isolated from the Brazilian Amazon Floodplain.</title>
        <authorList>
            <person name="Leao T."/>
            <person name="Guimaraes P.I."/>
            <person name="de Melo A.G."/>
            <person name="Ramos R.T."/>
            <person name="Leao P.N."/>
            <person name="Silva A."/>
            <person name="Fiore M.F."/>
            <person name="Schneider M.P."/>
        </authorList>
    </citation>
    <scope>NUCLEOTIDE SEQUENCE [LARGE SCALE GENOMIC DNA]</scope>
    <source>
        <strain evidence="14 15">CENA21</strain>
    </source>
</reference>
<comment type="function">
    <text evidence="12">Catalyzes the phosphorylation of ribose at O-5 in a reaction requiring ATP and magnesium. The resulting D-ribose-5-phosphate can then be used either for sythesis of nucleotides, histidine, and tryptophan, or as a component of the pentose phosphate pathway.</text>
</comment>
<feature type="binding site" evidence="12">
    <location>
        <position position="287"/>
    </location>
    <ligand>
        <name>K(+)</name>
        <dbReference type="ChEBI" id="CHEBI:29103"/>
    </ligand>
</feature>
<feature type="binding site" evidence="12">
    <location>
        <position position="184"/>
    </location>
    <ligand>
        <name>ATP</name>
        <dbReference type="ChEBI" id="CHEBI:30616"/>
    </ligand>
</feature>
<keyword evidence="5 12" id="KW-0479">Metal-binding</keyword>
<dbReference type="InterPro" id="IPR011611">
    <property type="entry name" value="PfkB_dom"/>
</dbReference>
<evidence type="ECO:0000313" key="15">
    <source>
        <dbReference type="Proteomes" id="UP000062645"/>
    </source>
</evidence>
<evidence type="ECO:0000259" key="13">
    <source>
        <dbReference type="Pfam" id="PF00294"/>
    </source>
</evidence>
<comment type="similarity">
    <text evidence="1">Belongs to the carbohydrate kinase pfkB family.</text>
</comment>
<comment type="caution">
    <text evidence="12">Lacks conserved residue(s) required for the propagation of feature annotation.</text>
</comment>
<feature type="binding site" evidence="12">
    <location>
        <position position="139"/>
    </location>
    <ligand>
        <name>substrate</name>
    </ligand>
</feature>
<dbReference type="InterPro" id="IPR002139">
    <property type="entry name" value="Ribo/fructo_kinase"/>
</dbReference>
<dbReference type="Proteomes" id="UP000062645">
    <property type="component" value="Chromosome"/>
</dbReference>
<comment type="subunit">
    <text evidence="12">Homodimer.</text>
</comment>
<dbReference type="NCBIfam" id="TIGR02152">
    <property type="entry name" value="D_ribokin_bact"/>
    <property type="match status" value="1"/>
</dbReference>
<evidence type="ECO:0000256" key="3">
    <source>
        <dbReference type="ARBA" id="ARBA00016943"/>
    </source>
</evidence>
<evidence type="ECO:0000256" key="7">
    <source>
        <dbReference type="ARBA" id="ARBA00022777"/>
    </source>
</evidence>
<keyword evidence="15" id="KW-1185">Reference proteome</keyword>
<dbReference type="InterPro" id="IPR002173">
    <property type="entry name" value="Carboh/pur_kinase_PfkB_CS"/>
</dbReference>
<comment type="similarity">
    <text evidence="12">Belongs to the carbohydrate kinase PfkB family. Ribokinase subfamily.</text>
</comment>
<dbReference type="GO" id="GO:0004747">
    <property type="term" value="F:ribokinase activity"/>
    <property type="evidence" value="ECO:0007669"/>
    <property type="project" value="UniProtKB-UniRule"/>
</dbReference>
<feature type="binding site" evidence="12">
    <location>
        <begin position="220"/>
        <end position="225"/>
    </location>
    <ligand>
        <name>ATP</name>
        <dbReference type="ChEBI" id="CHEBI:30616"/>
    </ligand>
</feature>
<evidence type="ECO:0000256" key="11">
    <source>
        <dbReference type="ARBA" id="ARBA00023277"/>
    </source>
</evidence>
<dbReference type="Gene3D" id="3.40.1190.20">
    <property type="match status" value="1"/>
</dbReference>
<keyword evidence="10 12" id="KW-0630">Potassium</keyword>
<comment type="cofactor">
    <cofactor evidence="12">
        <name>Mg(2+)</name>
        <dbReference type="ChEBI" id="CHEBI:18420"/>
    </cofactor>
    <text evidence="12">Requires a divalent cation, most likely magnesium in vivo, as an electrophilic catalyst to aid phosphoryl group transfer. It is the chelate of the metal and the nucleotide that is the actual substrate.</text>
</comment>
<keyword evidence="12" id="KW-0963">Cytoplasm</keyword>
<evidence type="ECO:0000256" key="9">
    <source>
        <dbReference type="ARBA" id="ARBA00022842"/>
    </source>
</evidence>
<proteinExistence type="inferred from homology"/>
<name>A0A0M4TVH6_9NOSO</name>
<accession>A0A0M4TVH6</accession>
<comment type="subcellular location">
    <subcellularLocation>
        <location evidence="12">Cytoplasm</location>
    </subcellularLocation>
</comment>
<dbReference type="Pfam" id="PF00294">
    <property type="entry name" value="PfkB"/>
    <property type="match status" value="1"/>
</dbReference>
<evidence type="ECO:0000256" key="8">
    <source>
        <dbReference type="ARBA" id="ARBA00022840"/>
    </source>
</evidence>
<dbReference type="RefSeq" id="WP_062294240.1">
    <property type="nucleotide sequence ID" value="NZ_CP012036.1"/>
</dbReference>
<evidence type="ECO:0000256" key="4">
    <source>
        <dbReference type="ARBA" id="ARBA00022679"/>
    </source>
</evidence>
<protein>
    <recommendedName>
        <fullName evidence="3 12">Ribokinase</fullName>
        <shortName evidence="12">RK</shortName>
        <ecNumber evidence="2 12">2.7.1.15</ecNumber>
    </recommendedName>
</protein>
<feature type="binding site" evidence="12">
    <location>
        <position position="248"/>
    </location>
    <ligand>
        <name>K(+)</name>
        <dbReference type="ChEBI" id="CHEBI:29103"/>
    </ligand>
</feature>
<feature type="domain" description="Carbohydrate kinase PfkB" evidence="13">
    <location>
        <begin position="2"/>
        <end position="294"/>
    </location>
</feature>
<feature type="binding site" evidence="12">
    <location>
        <position position="252"/>
    </location>
    <ligand>
        <name>substrate</name>
    </ligand>
</feature>
<dbReference type="PANTHER" id="PTHR10584">
    <property type="entry name" value="SUGAR KINASE"/>
    <property type="match status" value="1"/>
</dbReference>
<feature type="binding site" evidence="12">
    <location>
        <begin position="10"/>
        <end position="12"/>
    </location>
    <ligand>
        <name>substrate</name>
    </ligand>
</feature>
<feature type="binding site" evidence="12">
    <location>
        <position position="291"/>
    </location>
    <ligand>
        <name>K(+)</name>
        <dbReference type="ChEBI" id="CHEBI:29103"/>
    </ligand>
</feature>
<comment type="catalytic activity">
    <reaction evidence="12">
        <text>D-ribose + ATP = D-ribose 5-phosphate + ADP + H(+)</text>
        <dbReference type="Rhea" id="RHEA:13697"/>
        <dbReference type="ChEBI" id="CHEBI:15378"/>
        <dbReference type="ChEBI" id="CHEBI:30616"/>
        <dbReference type="ChEBI" id="CHEBI:47013"/>
        <dbReference type="ChEBI" id="CHEBI:78346"/>
        <dbReference type="ChEBI" id="CHEBI:456216"/>
        <dbReference type="EC" id="2.7.1.15"/>
    </reaction>
</comment>
<evidence type="ECO:0000256" key="5">
    <source>
        <dbReference type="ARBA" id="ARBA00022723"/>
    </source>
</evidence>
<feature type="binding site" evidence="12">
    <location>
        <begin position="38"/>
        <end position="42"/>
    </location>
    <ligand>
        <name>substrate</name>
    </ligand>
</feature>
<keyword evidence="6 12" id="KW-0547">Nucleotide-binding</keyword>
<feature type="binding site" evidence="12">
    <location>
        <position position="246"/>
    </location>
    <ligand>
        <name>K(+)</name>
        <dbReference type="ChEBI" id="CHEBI:29103"/>
    </ligand>
</feature>
<feature type="binding site" evidence="12">
    <location>
        <position position="285"/>
    </location>
    <ligand>
        <name>K(+)</name>
        <dbReference type="ChEBI" id="CHEBI:29103"/>
    </ligand>
</feature>
<dbReference type="PROSITE" id="PS00583">
    <property type="entry name" value="PFKB_KINASES_1"/>
    <property type="match status" value="1"/>
</dbReference>
<dbReference type="SUPFAM" id="SSF53613">
    <property type="entry name" value="Ribokinase-like"/>
    <property type="match status" value="1"/>
</dbReference>
<keyword evidence="9 12" id="KW-0460">Magnesium</keyword>
<dbReference type="EMBL" id="CP012036">
    <property type="protein sequence ID" value="ALF53969.1"/>
    <property type="molecule type" value="Genomic_DNA"/>
</dbReference>